<proteinExistence type="predicted"/>
<evidence type="ECO:0000313" key="2">
    <source>
        <dbReference type="EMBL" id="MFC6705191.1"/>
    </source>
</evidence>
<dbReference type="SUPFAM" id="SSF52096">
    <property type="entry name" value="ClpP/crotonase"/>
    <property type="match status" value="1"/>
</dbReference>
<dbReference type="Proteomes" id="UP001596298">
    <property type="component" value="Unassembled WGS sequence"/>
</dbReference>
<dbReference type="GO" id="GO:0016787">
    <property type="term" value="F:hydrolase activity"/>
    <property type="evidence" value="ECO:0007669"/>
    <property type="project" value="UniProtKB-KW"/>
</dbReference>
<dbReference type="SMART" id="SM00245">
    <property type="entry name" value="TSPc"/>
    <property type="match status" value="1"/>
</dbReference>
<dbReference type="InterPro" id="IPR029045">
    <property type="entry name" value="ClpP/crotonase-like_dom_sf"/>
</dbReference>
<reference evidence="3" key="1">
    <citation type="journal article" date="2019" name="Int. J. Syst. Evol. Microbiol.">
        <title>The Global Catalogue of Microorganisms (GCM) 10K type strain sequencing project: providing services to taxonomists for standard genome sequencing and annotation.</title>
        <authorList>
            <consortium name="The Broad Institute Genomics Platform"/>
            <consortium name="The Broad Institute Genome Sequencing Center for Infectious Disease"/>
            <person name="Wu L."/>
            <person name="Ma J."/>
        </authorList>
    </citation>
    <scope>NUCLEOTIDE SEQUENCE [LARGE SCALE GENOMIC DNA]</scope>
    <source>
        <strain evidence="3">CCUG 58127</strain>
    </source>
</reference>
<dbReference type="PANTHER" id="PTHR11261">
    <property type="entry name" value="INTERPHOTORECEPTOR RETINOID-BINDING PROTEIN"/>
    <property type="match status" value="1"/>
</dbReference>
<dbReference type="Gene3D" id="3.90.226.10">
    <property type="entry name" value="2-enoyl-CoA Hydratase, Chain A, domain 1"/>
    <property type="match status" value="1"/>
</dbReference>
<dbReference type="CDD" id="cd07563">
    <property type="entry name" value="Peptidase_S41_IRBP"/>
    <property type="match status" value="1"/>
</dbReference>
<keyword evidence="2" id="KW-0378">Hydrolase</keyword>
<name>A0ABW2AFM0_9MICO</name>
<feature type="domain" description="Tail specific protease" evidence="1">
    <location>
        <begin position="81"/>
        <end position="278"/>
    </location>
</feature>
<dbReference type="PANTHER" id="PTHR11261:SF3">
    <property type="entry name" value="RETINOL-BINDING PROTEIN 3"/>
    <property type="match status" value="1"/>
</dbReference>
<dbReference type="EC" id="3.4.-.-" evidence="2"/>
<accession>A0ABW2AFM0</accession>
<dbReference type="RefSeq" id="WP_382400111.1">
    <property type="nucleotide sequence ID" value="NZ_JBHSWH010000001.1"/>
</dbReference>
<keyword evidence="3" id="KW-1185">Reference proteome</keyword>
<dbReference type="EMBL" id="JBHSWH010000001">
    <property type="protein sequence ID" value="MFC6705191.1"/>
    <property type="molecule type" value="Genomic_DNA"/>
</dbReference>
<organism evidence="2 3">
    <name type="scientific">Flexivirga alba</name>
    <dbReference type="NCBI Taxonomy" id="702742"/>
    <lineage>
        <taxon>Bacteria</taxon>
        <taxon>Bacillati</taxon>
        <taxon>Actinomycetota</taxon>
        <taxon>Actinomycetes</taxon>
        <taxon>Micrococcales</taxon>
        <taxon>Dermacoccaceae</taxon>
        <taxon>Flexivirga</taxon>
    </lineage>
</organism>
<sequence>MHITERDQQLIDDLRRQVRDGYVFPDHGMDIADKFAADDLPSPTERPADFAAAATAALYNLSRDGHLRVRHRAAGAMDGFDSEACREFYAAEAVTNAAGMQSVSRLDKTTGLLVVAPYLSPMPMAQPYVDAAFALLSGVERLVIDLRAGRGGTPETVAYLCGFLLGEESVHLQDIVTRDGSAQQFWTMPQHDRLPDEVEVAVLTSSKTFSGCEELAYNLQSTQRATVFGETTGGGAHPVEIFRLSDVLEVTVPVARSVNAVTGTNWEGIGVVPDVPVAADEALERALGFDTPLVPHGYSTSL</sequence>
<comment type="caution">
    <text evidence="2">The sequence shown here is derived from an EMBL/GenBank/DDBJ whole genome shotgun (WGS) entry which is preliminary data.</text>
</comment>
<dbReference type="InterPro" id="IPR005151">
    <property type="entry name" value="Tail-specific_protease"/>
</dbReference>
<gene>
    <name evidence="2" type="ORF">ACFQDH_07895</name>
</gene>
<evidence type="ECO:0000313" key="3">
    <source>
        <dbReference type="Proteomes" id="UP001596298"/>
    </source>
</evidence>
<evidence type="ECO:0000259" key="1">
    <source>
        <dbReference type="SMART" id="SM00245"/>
    </source>
</evidence>
<dbReference type="Gene3D" id="3.30.750.44">
    <property type="match status" value="1"/>
</dbReference>
<protein>
    <submittedName>
        <fullName evidence="2">S41 family peptidase</fullName>
        <ecNumber evidence="2">3.4.-.-</ecNumber>
    </submittedName>
</protein>
<dbReference type="Pfam" id="PF03572">
    <property type="entry name" value="Peptidase_S41"/>
    <property type="match status" value="1"/>
</dbReference>